<dbReference type="PANTHER" id="PTHR48111">
    <property type="entry name" value="REGULATOR OF RPOS"/>
    <property type="match status" value="1"/>
</dbReference>
<evidence type="ECO:0000313" key="10">
    <source>
        <dbReference type="Proteomes" id="UP000283587"/>
    </source>
</evidence>
<dbReference type="InterPro" id="IPR011006">
    <property type="entry name" value="CheY-like_superfamily"/>
</dbReference>
<dbReference type="SUPFAM" id="SSF46894">
    <property type="entry name" value="C-terminal effector domain of the bipartite response regulators"/>
    <property type="match status" value="1"/>
</dbReference>
<dbReference type="InterPro" id="IPR000792">
    <property type="entry name" value="Tscrpt_reg_LuxR_C"/>
</dbReference>
<keyword evidence="1 6" id="KW-0597">Phosphoprotein</keyword>
<dbReference type="PROSITE" id="PS50043">
    <property type="entry name" value="HTH_LUXR_2"/>
    <property type="match status" value="1"/>
</dbReference>
<evidence type="ECO:0000313" key="9">
    <source>
        <dbReference type="EMBL" id="RJL16595.1"/>
    </source>
</evidence>
<dbReference type="CDD" id="cd06170">
    <property type="entry name" value="LuxR_C_like"/>
    <property type="match status" value="1"/>
</dbReference>
<dbReference type="InterPro" id="IPR001789">
    <property type="entry name" value="Sig_transdc_resp-reg_receiver"/>
</dbReference>
<keyword evidence="10" id="KW-1185">Reference proteome</keyword>
<evidence type="ECO:0000256" key="3">
    <source>
        <dbReference type="ARBA" id="ARBA00023015"/>
    </source>
</evidence>
<evidence type="ECO:0000256" key="4">
    <source>
        <dbReference type="ARBA" id="ARBA00023125"/>
    </source>
</evidence>
<dbReference type="Pfam" id="PF00072">
    <property type="entry name" value="Response_reg"/>
    <property type="match status" value="1"/>
</dbReference>
<comment type="caution">
    <text evidence="9">The sequence shown here is derived from an EMBL/GenBank/DDBJ whole genome shotgun (WGS) entry which is preliminary data.</text>
</comment>
<dbReference type="Pfam" id="PF00196">
    <property type="entry name" value="GerE"/>
    <property type="match status" value="1"/>
</dbReference>
<accession>A0A419A7Y2</accession>
<evidence type="ECO:0000256" key="6">
    <source>
        <dbReference type="PROSITE-ProRule" id="PRU00169"/>
    </source>
</evidence>
<evidence type="ECO:0000256" key="5">
    <source>
        <dbReference type="ARBA" id="ARBA00023163"/>
    </source>
</evidence>
<keyword evidence="3" id="KW-0805">Transcription regulation</keyword>
<keyword evidence="4 9" id="KW-0238">DNA-binding</keyword>
<gene>
    <name evidence="9" type="ORF">D3P05_09090</name>
</gene>
<feature type="modified residue" description="4-aspartylphosphate" evidence="6">
    <location>
        <position position="56"/>
    </location>
</feature>
<dbReference type="FunFam" id="3.40.50.2300:FF:000018">
    <property type="entry name" value="DNA-binding transcriptional regulator NtrC"/>
    <property type="match status" value="1"/>
</dbReference>
<name>A0A419A7Y2_9RHOB</name>
<dbReference type="GO" id="GO:0006355">
    <property type="term" value="P:regulation of DNA-templated transcription"/>
    <property type="evidence" value="ECO:0007669"/>
    <property type="project" value="InterPro"/>
</dbReference>
<dbReference type="RefSeq" id="WP_119897854.1">
    <property type="nucleotide sequence ID" value="NZ_QNRC01000011.1"/>
</dbReference>
<dbReference type="CDD" id="cd17537">
    <property type="entry name" value="REC_FixJ"/>
    <property type="match status" value="1"/>
</dbReference>
<evidence type="ECO:0000259" key="7">
    <source>
        <dbReference type="PROSITE" id="PS50043"/>
    </source>
</evidence>
<reference evidence="10" key="1">
    <citation type="submission" date="2018-09" db="EMBL/GenBank/DDBJ databases">
        <title>Paracoccus onubensis nov. sp. a moderate halophilic bacterium isolated from Gruta de las Maravillas (Aracena, Spain).</title>
        <authorList>
            <person name="Jurado V."/>
            <person name="Gutierrez-Patricio S."/>
            <person name="Gonzalez-Pimentel J.L."/>
            <person name="Miller A.Z."/>
            <person name="Laiz L."/>
            <person name="Saiz-Jimenez C."/>
        </authorList>
    </citation>
    <scope>NUCLEOTIDE SEQUENCE [LARGE SCALE GENOMIC DNA]</scope>
    <source>
        <strain evidence="10">DSM 26381</strain>
    </source>
</reference>
<organism evidence="9 10">
    <name type="scientific">Paracoccus siganidrum</name>
    <dbReference type="NCBI Taxonomy" id="1276757"/>
    <lineage>
        <taxon>Bacteria</taxon>
        <taxon>Pseudomonadati</taxon>
        <taxon>Pseudomonadota</taxon>
        <taxon>Alphaproteobacteria</taxon>
        <taxon>Rhodobacterales</taxon>
        <taxon>Paracoccaceae</taxon>
        <taxon>Paracoccus</taxon>
    </lineage>
</organism>
<dbReference type="GO" id="GO:0005829">
    <property type="term" value="C:cytosol"/>
    <property type="evidence" value="ECO:0007669"/>
    <property type="project" value="TreeGrafter"/>
</dbReference>
<dbReference type="SUPFAM" id="SSF52172">
    <property type="entry name" value="CheY-like"/>
    <property type="match status" value="1"/>
</dbReference>
<dbReference type="SMART" id="SM00448">
    <property type="entry name" value="REC"/>
    <property type="match status" value="1"/>
</dbReference>
<dbReference type="GO" id="GO:0000976">
    <property type="term" value="F:transcription cis-regulatory region binding"/>
    <property type="evidence" value="ECO:0007669"/>
    <property type="project" value="TreeGrafter"/>
</dbReference>
<protein>
    <submittedName>
        <fullName evidence="9">DNA-binding response regulator</fullName>
    </submittedName>
</protein>
<dbReference type="Gene3D" id="1.10.10.10">
    <property type="entry name" value="Winged helix-like DNA-binding domain superfamily/Winged helix DNA-binding domain"/>
    <property type="match status" value="1"/>
</dbReference>
<dbReference type="GO" id="GO:0032993">
    <property type="term" value="C:protein-DNA complex"/>
    <property type="evidence" value="ECO:0007669"/>
    <property type="project" value="TreeGrafter"/>
</dbReference>
<sequence>MPDSVQTVFIVDDDAAIRTSLSRALRKRGYVVEVFDSALAFLEAHDGHCSGCLILDQGMPGMTGLELQEHLAAAGHPLPIIFITGHGGVPESVQAIKRGAVDFLEKPFRQSVLIERIDAALEMARDLARTKDHNRQIRRKFDRLTARELEIVQLMLADPSAVSSKEIGRRLEISPRTVDHHRARILEKLELSSVVELIDLARRSNLDQV</sequence>
<feature type="domain" description="HTH luxR-type" evidence="7">
    <location>
        <begin position="137"/>
        <end position="205"/>
    </location>
</feature>
<evidence type="ECO:0000256" key="2">
    <source>
        <dbReference type="ARBA" id="ARBA00023012"/>
    </source>
</evidence>
<dbReference type="InterPro" id="IPR039420">
    <property type="entry name" value="WalR-like"/>
</dbReference>
<dbReference type="OrthoDB" id="9782655at2"/>
<evidence type="ECO:0000259" key="8">
    <source>
        <dbReference type="PROSITE" id="PS50110"/>
    </source>
</evidence>
<dbReference type="PANTHER" id="PTHR48111:SF56">
    <property type="entry name" value="TETRATHIONATE RESPONSE REGULATORY PROTEIN TTRR"/>
    <property type="match status" value="1"/>
</dbReference>
<evidence type="ECO:0000256" key="1">
    <source>
        <dbReference type="ARBA" id="ARBA00022553"/>
    </source>
</evidence>
<proteinExistence type="predicted"/>
<dbReference type="Proteomes" id="UP000283587">
    <property type="component" value="Unassembled WGS sequence"/>
</dbReference>
<dbReference type="InterPro" id="IPR016032">
    <property type="entry name" value="Sig_transdc_resp-reg_C-effctor"/>
</dbReference>
<feature type="domain" description="Response regulatory" evidence="8">
    <location>
        <begin position="7"/>
        <end position="121"/>
    </location>
</feature>
<dbReference type="AlphaFoldDB" id="A0A419A7Y2"/>
<dbReference type="PROSITE" id="PS50110">
    <property type="entry name" value="RESPONSE_REGULATORY"/>
    <property type="match status" value="1"/>
</dbReference>
<dbReference type="Gene3D" id="3.40.50.2300">
    <property type="match status" value="1"/>
</dbReference>
<dbReference type="EMBL" id="QZEW01000031">
    <property type="protein sequence ID" value="RJL16595.1"/>
    <property type="molecule type" value="Genomic_DNA"/>
</dbReference>
<keyword evidence="5" id="KW-0804">Transcription</keyword>
<dbReference type="SMART" id="SM00421">
    <property type="entry name" value="HTH_LUXR"/>
    <property type="match status" value="1"/>
</dbReference>
<keyword evidence="2" id="KW-0902">Two-component regulatory system</keyword>
<dbReference type="GO" id="GO:0000156">
    <property type="term" value="F:phosphorelay response regulator activity"/>
    <property type="evidence" value="ECO:0007669"/>
    <property type="project" value="TreeGrafter"/>
</dbReference>
<dbReference type="InterPro" id="IPR036388">
    <property type="entry name" value="WH-like_DNA-bd_sf"/>
</dbReference>